<dbReference type="EMBL" id="JAJSON010000012">
    <property type="protein sequence ID" value="MCG9970879.1"/>
    <property type="molecule type" value="Genomic_DNA"/>
</dbReference>
<dbReference type="RefSeq" id="WP_240096623.1">
    <property type="nucleotide sequence ID" value="NZ_JAJSON010000012.1"/>
</dbReference>
<evidence type="ECO:0000313" key="3">
    <source>
        <dbReference type="Proteomes" id="UP001139344"/>
    </source>
</evidence>
<protein>
    <submittedName>
        <fullName evidence="2">Uncharacterized protein</fullName>
    </submittedName>
</protein>
<proteinExistence type="predicted"/>
<gene>
    <name evidence="2" type="ORF">LU635_04445</name>
</gene>
<feature type="signal peptide" evidence="1">
    <location>
        <begin position="1"/>
        <end position="18"/>
    </location>
</feature>
<sequence length="122" mass="14319">MKSLIFGLFLLMSFSMTAQKLSKDAEKLEKDHPEVFMSIKEYASAKWENDPVKMNNEVNEQAEAFSEICKLVIADFYRNRLTLEILKQRTEDDKKISFIDPSVNWEVVLSELRQSFITKRSF</sequence>
<dbReference type="AlphaFoldDB" id="A0A9X1UWP2"/>
<feature type="chain" id="PRO_5040909331" evidence="1">
    <location>
        <begin position="19"/>
        <end position="122"/>
    </location>
</feature>
<organism evidence="2 3">
    <name type="scientific">Christiangramia crocea</name>
    <dbReference type="NCBI Taxonomy" id="2904124"/>
    <lineage>
        <taxon>Bacteria</taxon>
        <taxon>Pseudomonadati</taxon>
        <taxon>Bacteroidota</taxon>
        <taxon>Flavobacteriia</taxon>
        <taxon>Flavobacteriales</taxon>
        <taxon>Flavobacteriaceae</taxon>
        <taxon>Christiangramia</taxon>
    </lineage>
</organism>
<comment type="caution">
    <text evidence="2">The sequence shown here is derived from an EMBL/GenBank/DDBJ whole genome shotgun (WGS) entry which is preliminary data.</text>
</comment>
<name>A0A9X1UWP2_9FLAO</name>
<evidence type="ECO:0000313" key="2">
    <source>
        <dbReference type="EMBL" id="MCG9970879.1"/>
    </source>
</evidence>
<keyword evidence="1" id="KW-0732">Signal</keyword>
<accession>A0A9X1UWP2</accession>
<dbReference type="Proteomes" id="UP001139344">
    <property type="component" value="Unassembled WGS sequence"/>
</dbReference>
<keyword evidence="3" id="KW-1185">Reference proteome</keyword>
<reference evidence="2" key="1">
    <citation type="submission" date="2021-12" db="EMBL/GenBank/DDBJ databases">
        <title>Description of Gramella crocea sp. nov., a new bacterium isolated from activated sludge.</title>
        <authorList>
            <person name="Zhang X."/>
        </authorList>
    </citation>
    <scope>NUCLEOTIDE SEQUENCE</scope>
    <source>
        <strain evidence="2">YB25</strain>
    </source>
</reference>
<evidence type="ECO:0000256" key="1">
    <source>
        <dbReference type="SAM" id="SignalP"/>
    </source>
</evidence>